<sequence length="349" mass="37215">MPAPLVTVVRAEVRDLVESTSVTGTLVPFEEILVTPEVDGYSVVEVLVDEGAEIKKGQVLARLSRGILEAQIAQLDATIEQAKNQIVQAEASDIEAQKALQRTIALSKSGNTTDAQLEQRQSAARAAEGRLAAARNGLAIAEAQRAETAVKLDNTDIKAPEAGIISRKTARVGAVVSSANEPLFRIIANGQIELEADVPETQLLSFREGASALISIDDKHQLHGTVRLVYPEVDRKTRLGKVRIAVESNQGLHIGAFASATVELARQKGIAVPMTAVIYGVDGTTLQVIKDNKIETRNTKTGISGEGFIQILENLTEGEIVVARSGSFLQDGDQVRVFDPASNASGKEP</sequence>
<evidence type="ECO:0000313" key="6">
    <source>
        <dbReference type="Proteomes" id="UP001418637"/>
    </source>
</evidence>
<protein>
    <submittedName>
        <fullName evidence="5">Efflux RND transporter periplasmic adaptor subunit</fullName>
    </submittedName>
</protein>
<evidence type="ECO:0000313" key="5">
    <source>
        <dbReference type="EMBL" id="MEN3929802.1"/>
    </source>
</evidence>
<dbReference type="SUPFAM" id="SSF111369">
    <property type="entry name" value="HlyD-like secretion proteins"/>
    <property type="match status" value="1"/>
</dbReference>
<dbReference type="InterPro" id="IPR058792">
    <property type="entry name" value="Beta-barrel_RND_2"/>
</dbReference>
<comment type="caution">
    <text evidence="5">The sequence shown here is derived from an EMBL/GenBank/DDBJ whole genome shotgun (WGS) entry which is preliminary data.</text>
</comment>
<organism evidence="5 6">
    <name type="scientific">Hohaiivirga grylli</name>
    <dbReference type="NCBI Taxonomy" id="3133970"/>
    <lineage>
        <taxon>Bacteria</taxon>
        <taxon>Pseudomonadati</taxon>
        <taxon>Pseudomonadota</taxon>
        <taxon>Alphaproteobacteria</taxon>
        <taxon>Hyphomicrobiales</taxon>
        <taxon>Methylobacteriaceae</taxon>
        <taxon>Hohaiivirga</taxon>
    </lineage>
</organism>
<keyword evidence="2" id="KW-0175">Coiled coil</keyword>
<feature type="coiled-coil region" evidence="2">
    <location>
        <begin position="65"/>
        <end position="99"/>
    </location>
</feature>
<proteinExistence type="inferred from homology"/>
<evidence type="ECO:0000256" key="2">
    <source>
        <dbReference type="SAM" id="Coils"/>
    </source>
</evidence>
<dbReference type="Gene3D" id="1.10.287.470">
    <property type="entry name" value="Helix hairpin bin"/>
    <property type="match status" value="1"/>
</dbReference>
<dbReference type="PANTHER" id="PTHR30469:SF15">
    <property type="entry name" value="HLYD FAMILY OF SECRETION PROTEINS"/>
    <property type="match status" value="1"/>
</dbReference>
<dbReference type="Pfam" id="PF25954">
    <property type="entry name" value="Beta-barrel_RND_2"/>
    <property type="match status" value="1"/>
</dbReference>
<feature type="domain" description="CusB-like beta-barrel" evidence="4">
    <location>
        <begin position="194"/>
        <end position="262"/>
    </location>
</feature>
<comment type="similarity">
    <text evidence="1">Belongs to the membrane fusion protein (MFP) (TC 8.A.1) family.</text>
</comment>
<dbReference type="Gene3D" id="2.40.420.20">
    <property type="match status" value="1"/>
</dbReference>
<dbReference type="PANTHER" id="PTHR30469">
    <property type="entry name" value="MULTIDRUG RESISTANCE PROTEIN MDTA"/>
    <property type="match status" value="1"/>
</dbReference>
<name>A0ABV0BFR3_9HYPH</name>
<dbReference type="Gene3D" id="2.40.50.100">
    <property type="match status" value="1"/>
</dbReference>
<dbReference type="Gene3D" id="2.40.30.170">
    <property type="match status" value="1"/>
</dbReference>
<evidence type="ECO:0000259" key="4">
    <source>
        <dbReference type="Pfam" id="PF25954"/>
    </source>
</evidence>
<dbReference type="NCBIfam" id="TIGR01730">
    <property type="entry name" value="RND_mfp"/>
    <property type="match status" value="1"/>
</dbReference>
<dbReference type="EMBL" id="JBBYXI010000001">
    <property type="protein sequence ID" value="MEN3929802.1"/>
    <property type="molecule type" value="Genomic_DNA"/>
</dbReference>
<dbReference type="Proteomes" id="UP001418637">
    <property type="component" value="Unassembled WGS sequence"/>
</dbReference>
<evidence type="ECO:0000256" key="1">
    <source>
        <dbReference type="ARBA" id="ARBA00009477"/>
    </source>
</evidence>
<dbReference type="InterPro" id="IPR006143">
    <property type="entry name" value="RND_pump_MFP"/>
</dbReference>
<dbReference type="InterPro" id="IPR058625">
    <property type="entry name" value="MdtA-like_BSH"/>
</dbReference>
<evidence type="ECO:0000259" key="3">
    <source>
        <dbReference type="Pfam" id="PF25917"/>
    </source>
</evidence>
<keyword evidence="6" id="KW-1185">Reference proteome</keyword>
<reference evidence="5 6" key="1">
    <citation type="submission" date="2024-04" db="EMBL/GenBank/DDBJ databases">
        <title>A novel species isolated from cricket.</title>
        <authorList>
            <person name="Wang H.-C."/>
        </authorList>
    </citation>
    <scope>NUCLEOTIDE SEQUENCE [LARGE SCALE GENOMIC DNA]</scope>
    <source>
        <strain evidence="5 6">WL0021</strain>
    </source>
</reference>
<gene>
    <name evidence="5" type="ORF">WJT86_01845</name>
</gene>
<dbReference type="Pfam" id="PF25917">
    <property type="entry name" value="BSH_RND"/>
    <property type="match status" value="1"/>
</dbReference>
<accession>A0ABV0BFR3</accession>
<dbReference type="RefSeq" id="WP_346335786.1">
    <property type="nucleotide sequence ID" value="NZ_JBBYXI010000001.1"/>
</dbReference>
<feature type="domain" description="Multidrug resistance protein MdtA-like barrel-sandwich hybrid" evidence="3">
    <location>
        <begin position="33"/>
        <end position="181"/>
    </location>
</feature>